<protein>
    <submittedName>
        <fullName evidence="2">Uncharacterized protein</fullName>
    </submittedName>
</protein>
<reference evidence="2" key="1">
    <citation type="journal article" date="2012" name="Proc. Natl. Acad. Sci. U.S.A.">
        <title>Antigenic diversity is generated by distinct evolutionary mechanisms in African trypanosome species.</title>
        <authorList>
            <person name="Jackson A.P."/>
            <person name="Berry A."/>
            <person name="Aslett M."/>
            <person name="Allison H.C."/>
            <person name="Burton P."/>
            <person name="Vavrova-Anderson J."/>
            <person name="Brown R."/>
            <person name="Browne H."/>
            <person name="Corton N."/>
            <person name="Hauser H."/>
            <person name="Gamble J."/>
            <person name="Gilderthorp R."/>
            <person name="Marcello L."/>
            <person name="McQuillan J."/>
            <person name="Otto T.D."/>
            <person name="Quail M.A."/>
            <person name="Sanders M.J."/>
            <person name="van Tonder A."/>
            <person name="Ginger M.L."/>
            <person name="Field M.C."/>
            <person name="Barry J.D."/>
            <person name="Hertz-Fowler C."/>
            <person name="Berriman M."/>
        </authorList>
    </citation>
    <scope>NUCLEOTIDE SEQUENCE</scope>
    <source>
        <strain evidence="2">IL3000</strain>
    </source>
</reference>
<dbReference type="SUPFAM" id="SSF48371">
    <property type="entry name" value="ARM repeat"/>
    <property type="match status" value="1"/>
</dbReference>
<feature type="region of interest" description="Disordered" evidence="1">
    <location>
        <begin position="1"/>
        <end position="42"/>
    </location>
</feature>
<sequence length="545" mass="59952">MPIKKKVNNTKPEENEDTANPISPASEGAPAVTCPSDTPQTSTSAAELYAKLQAAVAEDPAKINDFAQEVPQMFVEAEKADTPLLLRVRMLELFARHGQHLRDGNILKKVVTSLVKILSGPDNTQQLMVAAVQGIAALGPVSTLDKKWEYLSREGADVLMQVTIDEEGFAEPVRASASKALDTLVKTAFRSVVAKLLHWLSDDREAEEDEQLQKERRLAMTRLRKLSQTEAFRSQWTEEVQEYVLSLIIRVLSAVTAQEFAQLARIAASLPVVRDKNGLPLITAFLGQNKLNTDRTLESLSIISQYVTAVPYDVTPMLEEAGLLSTPVDGATPKGMWHAKVLLLAAKLATPENTDKMYGVLLEQLMRLLGDGSQLPEYLTTLEALLIGLTVLGQKKAIEFVKQLKDESFTAKCCRLLSLVEKMEPLVIYAVKRMMMKSEAGVKEMEILGACHNLRLILGSFSSNHIPMGQIVESWMQKHKLPVLKRGREAQSGTGAPAVPNLDSPLKPVDVKGRDTKMARTENPGRRGNKAPSGAFPQGRYGRSR</sequence>
<accession>G0UPN7</accession>
<name>G0UPN7_TRYCI</name>
<proteinExistence type="predicted"/>
<dbReference type="AlphaFoldDB" id="G0UPN7"/>
<evidence type="ECO:0000256" key="1">
    <source>
        <dbReference type="SAM" id="MobiDB-lite"/>
    </source>
</evidence>
<feature type="compositionally biased region" description="Basic and acidic residues" evidence="1">
    <location>
        <begin position="509"/>
        <end position="525"/>
    </location>
</feature>
<gene>
    <name evidence="2" type="ORF">TCIL3000_7_1550</name>
</gene>
<dbReference type="InterPro" id="IPR016024">
    <property type="entry name" value="ARM-type_fold"/>
</dbReference>
<dbReference type="EMBL" id="HE575320">
    <property type="protein sequence ID" value="CCC91348.1"/>
    <property type="molecule type" value="Genomic_DNA"/>
</dbReference>
<organism evidence="2">
    <name type="scientific">Trypanosoma congolense (strain IL3000)</name>
    <dbReference type="NCBI Taxonomy" id="1068625"/>
    <lineage>
        <taxon>Eukaryota</taxon>
        <taxon>Discoba</taxon>
        <taxon>Euglenozoa</taxon>
        <taxon>Kinetoplastea</taxon>
        <taxon>Metakinetoplastina</taxon>
        <taxon>Trypanosomatida</taxon>
        <taxon>Trypanosomatidae</taxon>
        <taxon>Trypanosoma</taxon>
        <taxon>Nannomonas</taxon>
    </lineage>
</organism>
<evidence type="ECO:0000313" key="2">
    <source>
        <dbReference type="EMBL" id="CCC91348.1"/>
    </source>
</evidence>
<feature type="region of interest" description="Disordered" evidence="1">
    <location>
        <begin position="487"/>
        <end position="545"/>
    </location>
</feature>
<dbReference type="VEuPathDB" id="TriTrypDB:TcIL3000_7_1550"/>